<feature type="compositionally biased region" description="Acidic residues" evidence="1">
    <location>
        <begin position="330"/>
        <end position="343"/>
    </location>
</feature>
<feature type="compositionally biased region" description="Acidic residues" evidence="1">
    <location>
        <begin position="312"/>
        <end position="321"/>
    </location>
</feature>
<evidence type="ECO:0000313" key="3">
    <source>
        <dbReference type="Proteomes" id="UP000736335"/>
    </source>
</evidence>
<evidence type="ECO:0000313" key="2">
    <source>
        <dbReference type="EMBL" id="KAF9785317.1"/>
    </source>
</evidence>
<dbReference type="OrthoDB" id="3222453at2759"/>
<feature type="region of interest" description="Disordered" evidence="1">
    <location>
        <begin position="291"/>
        <end position="343"/>
    </location>
</feature>
<organism evidence="2 3">
    <name type="scientific">Thelephora terrestris</name>
    <dbReference type="NCBI Taxonomy" id="56493"/>
    <lineage>
        <taxon>Eukaryota</taxon>
        <taxon>Fungi</taxon>
        <taxon>Dikarya</taxon>
        <taxon>Basidiomycota</taxon>
        <taxon>Agaricomycotina</taxon>
        <taxon>Agaricomycetes</taxon>
        <taxon>Thelephorales</taxon>
        <taxon>Thelephoraceae</taxon>
        <taxon>Thelephora</taxon>
    </lineage>
</organism>
<evidence type="ECO:0000256" key="1">
    <source>
        <dbReference type="SAM" id="MobiDB-lite"/>
    </source>
</evidence>
<reference evidence="2" key="2">
    <citation type="submission" date="2020-11" db="EMBL/GenBank/DDBJ databases">
        <authorList>
            <consortium name="DOE Joint Genome Institute"/>
            <person name="Kuo A."/>
            <person name="Miyauchi S."/>
            <person name="Kiss E."/>
            <person name="Drula E."/>
            <person name="Kohler A."/>
            <person name="Sanchez-Garcia M."/>
            <person name="Andreopoulos B."/>
            <person name="Barry K.W."/>
            <person name="Bonito G."/>
            <person name="Buee M."/>
            <person name="Carver A."/>
            <person name="Chen C."/>
            <person name="Cichocki N."/>
            <person name="Clum A."/>
            <person name="Culley D."/>
            <person name="Crous P.W."/>
            <person name="Fauchery L."/>
            <person name="Girlanda M."/>
            <person name="Hayes R."/>
            <person name="Keri Z."/>
            <person name="Labutti K."/>
            <person name="Lipzen A."/>
            <person name="Lombard V."/>
            <person name="Magnuson J."/>
            <person name="Maillard F."/>
            <person name="Morin E."/>
            <person name="Murat C."/>
            <person name="Nolan M."/>
            <person name="Ohm R."/>
            <person name="Pangilinan J."/>
            <person name="Pereira M."/>
            <person name="Perotto S."/>
            <person name="Peter M."/>
            <person name="Riley R."/>
            <person name="Sitrit Y."/>
            <person name="Stielow B."/>
            <person name="Szollosi G."/>
            <person name="Zifcakova L."/>
            <person name="Stursova M."/>
            <person name="Spatafora J.W."/>
            <person name="Tedersoo L."/>
            <person name="Vaario L.-M."/>
            <person name="Yamada A."/>
            <person name="Yan M."/>
            <person name="Wang P."/>
            <person name="Xu J."/>
            <person name="Bruns T."/>
            <person name="Baldrian P."/>
            <person name="Vilgalys R."/>
            <person name="Henrissat B."/>
            <person name="Grigoriev I.V."/>
            <person name="Hibbett D."/>
            <person name="Nagy L.G."/>
            <person name="Martin F.M."/>
        </authorList>
    </citation>
    <scope>NUCLEOTIDE SEQUENCE</scope>
    <source>
        <strain evidence="2">UH-Tt-Lm1</strain>
    </source>
</reference>
<feature type="compositionally biased region" description="Low complexity" evidence="1">
    <location>
        <begin position="102"/>
        <end position="112"/>
    </location>
</feature>
<name>A0A9P6HH88_9AGAM</name>
<dbReference type="Proteomes" id="UP000736335">
    <property type="component" value="Unassembled WGS sequence"/>
</dbReference>
<keyword evidence="3" id="KW-1185">Reference proteome</keyword>
<accession>A0A9P6HH88</accession>
<dbReference type="AlphaFoldDB" id="A0A9P6HH88"/>
<proteinExistence type="predicted"/>
<dbReference type="EMBL" id="WIUZ02000007">
    <property type="protein sequence ID" value="KAF9785317.1"/>
    <property type="molecule type" value="Genomic_DNA"/>
</dbReference>
<protein>
    <submittedName>
        <fullName evidence="2">Uncharacterized protein</fullName>
    </submittedName>
</protein>
<sequence length="418" mass="45594">MASKRPHWDLYNHELSEFNSGHALDPSPVADSERIEPGDVGYIRTGCFHLLFSAGLPLGERRLGSDVPRTFKRLDVGKIVKGAPLAAGALCTKDVRETRVHSTPSEVSSTPASSPPPSPQMGSTSVTSFRLTGGQGAALLTKYSTYREDIQRTGTFEKYAKEHYDSWVTFARETGHGDVNPVLITGVDRTRDFAMMCYSNGDDDLECQFTTSAPGATDWGTWQKTGLVYTNHGPQLRCPPSSVQATELASSNDGNARTVADEYNQCVFIRYYTVRKRLGIPRIIKAAAGPHELGRGGYDGDGPSLEAHYDSEQDSDSDSESDTASSIFDNDSDDDGCSILSDDTESDVVMHNTTVDGRDDFDVIADYIFHNSDANSVLLHHQDVALLRELGGSADLPAQLFERRPQITVDENGGLFPL</sequence>
<reference evidence="2" key="1">
    <citation type="journal article" date="2020" name="Nat. Commun.">
        <title>Large-scale genome sequencing of mycorrhizal fungi provides insights into the early evolution of symbiotic traits.</title>
        <authorList>
            <person name="Miyauchi S."/>
            <person name="Kiss E."/>
            <person name="Kuo A."/>
            <person name="Drula E."/>
            <person name="Kohler A."/>
            <person name="Sanchez-Garcia M."/>
            <person name="Morin E."/>
            <person name="Andreopoulos B."/>
            <person name="Barry K.W."/>
            <person name="Bonito G."/>
            <person name="Buee M."/>
            <person name="Carver A."/>
            <person name="Chen C."/>
            <person name="Cichocki N."/>
            <person name="Clum A."/>
            <person name="Culley D."/>
            <person name="Crous P.W."/>
            <person name="Fauchery L."/>
            <person name="Girlanda M."/>
            <person name="Hayes R.D."/>
            <person name="Keri Z."/>
            <person name="LaButti K."/>
            <person name="Lipzen A."/>
            <person name="Lombard V."/>
            <person name="Magnuson J."/>
            <person name="Maillard F."/>
            <person name="Murat C."/>
            <person name="Nolan M."/>
            <person name="Ohm R.A."/>
            <person name="Pangilinan J."/>
            <person name="Pereira M.F."/>
            <person name="Perotto S."/>
            <person name="Peter M."/>
            <person name="Pfister S."/>
            <person name="Riley R."/>
            <person name="Sitrit Y."/>
            <person name="Stielow J.B."/>
            <person name="Szollosi G."/>
            <person name="Zifcakova L."/>
            <person name="Stursova M."/>
            <person name="Spatafora J.W."/>
            <person name="Tedersoo L."/>
            <person name="Vaario L.M."/>
            <person name="Yamada A."/>
            <person name="Yan M."/>
            <person name="Wang P."/>
            <person name="Xu J."/>
            <person name="Bruns T."/>
            <person name="Baldrian P."/>
            <person name="Vilgalys R."/>
            <person name="Dunand C."/>
            <person name="Henrissat B."/>
            <person name="Grigoriev I.V."/>
            <person name="Hibbett D."/>
            <person name="Nagy L.G."/>
            <person name="Martin F.M."/>
        </authorList>
    </citation>
    <scope>NUCLEOTIDE SEQUENCE</scope>
    <source>
        <strain evidence="2">UH-Tt-Lm1</strain>
    </source>
</reference>
<gene>
    <name evidence="2" type="ORF">BJ322DRAFT_824180</name>
</gene>
<comment type="caution">
    <text evidence="2">The sequence shown here is derived from an EMBL/GenBank/DDBJ whole genome shotgun (WGS) entry which is preliminary data.</text>
</comment>
<feature type="region of interest" description="Disordered" evidence="1">
    <location>
        <begin position="96"/>
        <end position="128"/>
    </location>
</feature>